<dbReference type="AlphaFoldDB" id="B9Z500"/>
<dbReference type="Proteomes" id="UP000003165">
    <property type="component" value="Unassembled WGS sequence"/>
</dbReference>
<dbReference type="eggNOG" id="ENOG502ZIFB">
    <property type="taxonomic scope" value="Bacteria"/>
</dbReference>
<protein>
    <submittedName>
        <fullName evidence="1">Uncharacterized protein</fullName>
    </submittedName>
</protein>
<comment type="caution">
    <text evidence="1">The sequence shown here is derived from an EMBL/GenBank/DDBJ whole genome shotgun (WGS) entry which is preliminary data.</text>
</comment>
<dbReference type="EMBL" id="ACIS01000006">
    <property type="protein sequence ID" value="EEG08232.1"/>
    <property type="molecule type" value="Genomic_DNA"/>
</dbReference>
<dbReference type="RefSeq" id="WP_008954455.1">
    <property type="nucleotide sequence ID" value="NZ_ACIS01000006.1"/>
</dbReference>
<evidence type="ECO:0000313" key="2">
    <source>
        <dbReference type="Proteomes" id="UP000003165"/>
    </source>
</evidence>
<keyword evidence="2" id="KW-1185">Reference proteome</keyword>
<accession>B9Z500</accession>
<evidence type="ECO:0000313" key="1">
    <source>
        <dbReference type="EMBL" id="EEG08232.1"/>
    </source>
</evidence>
<proteinExistence type="predicted"/>
<name>B9Z500_9NEIS</name>
<reference evidence="1 2" key="1">
    <citation type="submission" date="2009-02" db="EMBL/GenBank/DDBJ databases">
        <title>Sequencing of the draft genome and assembly of Lutiella nitroferrum 2002.</title>
        <authorList>
            <consortium name="US DOE Joint Genome Institute (JGI-PGF)"/>
            <person name="Lucas S."/>
            <person name="Copeland A."/>
            <person name="Lapidus A."/>
            <person name="Glavina del Rio T."/>
            <person name="Tice H."/>
            <person name="Bruce D."/>
            <person name="Goodwin L."/>
            <person name="Pitluck S."/>
            <person name="Larimer F."/>
            <person name="Land M.L."/>
            <person name="Hauser L."/>
            <person name="Coates J.D."/>
        </authorList>
    </citation>
    <scope>NUCLEOTIDE SEQUENCE [LARGE SCALE GENOMIC DNA]</scope>
    <source>
        <strain evidence="1 2">2002</strain>
    </source>
</reference>
<organism evidence="1 2">
    <name type="scientific">Pseudogulbenkiania ferrooxidans 2002</name>
    <dbReference type="NCBI Taxonomy" id="279714"/>
    <lineage>
        <taxon>Bacteria</taxon>
        <taxon>Pseudomonadati</taxon>
        <taxon>Pseudomonadota</taxon>
        <taxon>Betaproteobacteria</taxon>
        <taxon>Neisseriales</taxon>
        <taxon>Chromobacteriaceae</taxon>
        <taxon>Pseudogulbenkiania</taxon>
    </lineage>
</organism>
<gene>
    <name evidence="1" type="ORF">FuraDRAFT_2435</name>
</gene>
<sequence>MSDPITRALDGLTAGLTAALPDRIVSDQFVDHPGRHRDELERGVVCLLLPSGQLPSEWETELKLTLVGQLAVPERGGTTRQVRDAELELLQQLLAFTRNPGADVPRLNVKGFRTSSQMEFPFGWVALEVTAGPLDLADGTDGEIYPPSTSIGTLRTAHIDIDIPPHVSAAEHQKWLDGDYSTSTPEMQTHVELNP</sequence>